<dbReference type="CDD" id="cd22249">
    <property type="entry name" value="UDM1_RNF168_RNF169-like"/>
    <property type="match status" value="1"/>
</dbReference>
<feature type="transmembrane region" description="Helical" evidence="9">
    <location>
        <begin position="368"/>
        <end position="389"/>
    </location>
</feature>
<evidence type="ECO:0000256" key="6">
    <source>
        <dbReference type="ARBA" id="ARBA00022989"/>
    </source>
</evidence>
<dbReference type="Proteomes" id="UP000252884">
    <property type="component" value="Unassembled WGS sequence"/>
</dbReference>
<dbReference type="InterPro" id="IPR036890">
    <property type="entry name" value="HATPase_C_sf"/>
</dbReference>
<comment type="subcellular location">
    <subcellularLocation>
        <location evidence="1">Cell membrane</location>
        <topology evidence="1">Multi-pass membrane protein</topology>
    </subcellularLocation>
</comment>
<evidence type="ECO:0000256" key="1">
    <source>
        <dbReference type="ARBA" id="ARBA00004651"/>
    </source>
</evidence>
<keyword evidence="4 9" id="KW-0812">Transmembrane</keyword>
<feature type="chain" id="PRO_5016867975" evidence="10">
    <location>
        <begin position="26"/>
        <end position="625"/>
    </location>
</feature>
<keyword evidence="5 12" id="KW-0418">Kinase</keyword>
<dbReference type="GO" id="GO:0000160">
    <property type="term" value="P:phosphorelay signal transduction system"/>
    <property type="evidence" value="ECO:0007669"/>
    <property type="project" value="UniProtKB-KW"/>
</dbReference>
<dbReference type="GO" id="GO:0005886">
    <property type="term" value="C:plasma membrane"/>
    <property type="evidence" value="ECO:0007669"/>
    <property type="project" value="UniProtKB-SubCell"/>
</dbReference>
<feature type="transmembrane region" description="Helical" evidence="9">
    <location>
        <begin position="206"/>
        <end position="234"/>
    </location>
</feature>
<dbReference type="Pfam" id="PF02518">
    <property type="entry name" value="HATPase_c"/>
    <property type="match status" value="1"/>
</dbReference>
<organism evidence="12 13">
    <name type="scientific">Pseudorhodoferax soli</name>
    <dbReference type="NCBI Taxonomy" id="545864"/>
    <lineage>
        <taxon>Bacteria</taxon>
        <taxon>Pseudomonadati</taxon>
        <taxon>Pseudomonadota</taxon>
        <taxon>Betaproteobacteria</taxon>
        <taxon>Burkholderiales</taxon>
        <taxon>Comamonadaceae</taxon>
    </lineage>
</organism>
<keyword evidence="8 9" id="KW-0472">Membrane</keyword>
<dbReference type="InterPro" id="IPR008979">
    <property type="entry name" value="Galactose-bd-like_sf"/>
</dbReference>
<dbReference type="CDD" id="cd16917">
    <property type="entry name" value="HATPase_UhpB-NarQ-NarX-like"/>
    <property type="match status" value="1"/>
</dbReference>
<comment type="caution">
    <text evidence="12">The sequence shown here is derived from an EMBL/GenBank/DDBJ whole genome shotgun (WGS) entry which is preliminary data.</text>
</comment>
<reference evidence="12 13" key="1">
    <citation type="submission" date="2018-07" db="EMBL/GenBank/DDBJ databases">
        <title>Genomic Encyclopedia of Type Strains, Phase IV (KMG-IV): sequencing the most valuable type-strain genomes for metagenomic binning, comparative biology and taxonomic classification.</title>
        <authorList>
            <person name="Goeker M."/>
        </authorList>
    </citation>
    <scope>NUCLEOTIDE SEQUENCE [LARGE SCALE GENOMIC DNA]</scope>
    <source>
        <strain evidence="12 13">DSM 21634</strain>
    </source>
</reference>
<gene>
    <name evidence="12" type="ORF">DES41_109266</name>
</gene>
<dbReference type="Gene3D" id="2.60.120.260">
    <property type="entry name" value="Galactose-binding domain-like"/>
    <property type="match status" value="1"/>
</dbReference>
<dbReference type="PANTHER" id="PTHR24421:SF37">
    <property type="entry name" value="SENSOR HISTIDINE KINASE NARS"/>
    <property type="match status" value="1"/>
</dbReference>
<dbReference type="SMART" id="SM00387">
    <property type="entry name" value="HATPase_c"/>
    <property type="match status" value="1"/>
</dbReference>
<feature type="transmembrane region" description="Helical" evidence="9">
    <location>
        <begin position="240"/>
        <end position="260"/>
    </location>
</feature>
<feature type="transmembrane region" description="Helical" evidence="9">
    <location>
        <begin position="297"/>
        <end position="320"/>
    </location>
</feature>
<dbReference type="SUPFAM" id="SSF49785">
    <property type="entry name" value="Galactose-binding domain-like"/>
    <property type="match status" value="1"/>
</dbReference>
<evidence type="ECO:0000256" key="3">
    <source>
        <dbReference type="ARBA" id="ARBA00022679"/>
    </source>
</evidence>
<evidence type="ECO:0000256" key="2">
    <source>
        <dbReference type="ARBA" id="ARBA00022475"/>
    </source>
</evidence>
<dbReference type="OrthoDB" id="9147043at2"/>
<dbReference type="AlphaFoldDB" id="A0A368XHW2"/>
<evidence type="ECO:0000256" key="8">
    <source>
        <dbReference type="ARBA" id="ARBA00023136"/>
    </source>
</evidence>
<keyword evidence="10" id="KW-0732">Signal</keyword>
<evidence type="ECO:0000259" key="11">
    <source>
        <dbReference type="SMART" id="SM00387"/>
    </source>
</evidence>
<dbReference type="Gene3D" id="1.20.5.1930">
    <property type="match status" value="1"/>
</dbReference>
<evidence type="ECO:0000256" key="5">
    <source>
        <dbReference type="ARBA" id="ARBA00022777"/>
    </source>
</evidence>
<dbReference type="PANTHER" id="PTHR24421">
    <property type="entry name" value="NITRATE/NITRITE SENSOR PROTEIN NARX-RELATED"/>
    <property type="match status" value="1"/>
</dbReference>
<keyword evidence="13" id="KW-1185">Reference proteome</keyword>
<dbReference type="RefSeq" id="WP_114471038.1">
    <property type="nucleotide sequence ID" value="NZ_QPJK01000009.1"/>
</dbReference>
<evidence type="ECO:0000256" key="9">
    <source>
        <dbReference type="SAM" id="Phobius"/>
    </source>
</evidence>
<accession>A0A368XHW2</accession>
<keyword evidence="2" id="KW-1003">Cell membrane</keyword>
<keyword evidence="3" id="KW-0808">Transferase</keyword>
<feature type="signal peptide" evidence="10">
    <location>
        <begin position="1"/>
        <end position="25"/>
    </location>
</feature>
<feature type="transmembrane region" description="Helical" evidence="9">
    <location>
        <begin position="175"/>
        <end position="199"/>
    </location>
</feature>
<name>A0A368XHW2_9BURK</name>
<dbReference type="Gene3D" id="3.30.565.10">
    <property type="entry name" value="Histidine kinase-like ATPase, C-terminal domain"/>
    <property type="match status" value="1"/>
</dbReference>
<keyword evidence="7" id="KW-0902">Two-component regulatory system</keyword>
<dbReference type="EMBL" id="QPJK01000009">
    <property type="protein sequence ID" value="RCW67543.1"/>
    <property type="molecule type" value="Genomic_DNA"/>
</dbReference>
<evidence type="ECO:0000256" key="7">
    <source>
        <dbReference type="ARBA" id="ARBA00023012"/>
    </source>
</evidence>
<sequence length="625" mass="68868">MKLRSWACCSVLWLAAWLAAGAVQAQTLEPTQAQLLRADSAQPPAPGDPRWQVVAVPDAQKAPAVWYQLVFPLPDGAVQAMQDDAWVLYLPYLYGGGRVWLNGQLIGAVPETSERNRVRWERPHLLALPPSLLHSGANLLQLRVAASQAPAAAMLPRLVLGPQSALQQQFDQRLFFVRTVPVITVVVSLVAGLFALYIWSRRRGETLYAIAGLVGVIWALRTTTFVFDVLPAWAWPIWRLVYHASNGGFIVLLSLFALHLARWQRPWLVRLLVGWWALGPLVYVLGGASPGAEEWVARWWVAGLIPMGVLAALVTVLAAWRRPSAGYIVIAAVFVLTLLSGVHDYLMAVQSAWFAALLPQWSAHRFFLLHYGANLLLLTMGGLITLRYVRNLRALEESHRTLEARVAARELEIAASYARIAALQREQAATEERQRIMQELHDGLGAQLFTSLLRAERGALDAPQMSGMLRAAIDEMRVALDALGSDESDFATAWTDFRFRWDARLREAGLATHWRQDLPDEALPLPPHSTLQVLRIAQEALTNVLKHAHAGAVEVALAWNGGLLHLEVADDGVGMAAAGGSGHGLANMHARAARLGGRLRRLPRAHGCCWQLELPLAQTRDGLPH</sequence>
<evidence type="ECO:0000313" key="13">
    <source>
        <dbReference type="Proteomes" id="UP000252884"/>
    </source>
</evidence>
<evidence type="ECO:0000256" key="10">
    <source>
        <dbReference type="SAM" id="SignalP"/>
    </source>
</evidence>
<keyword evidence="6 9" id="KW-1133">Transmembrane helix</keyword>
<dbReference type="InterPro" id="IPR050482">
    <property type="entry name" value="Sensor_HK_TwoCompSys"/>
</dbReference>
<feature type="transmembrane region" description="Helical" evidence="9">
    <location>
        <begin position="327"/>
        <end position="348"/>
    </location>
</feature>
<evidence type="ECO:0000313" key="12">
    <source>
        <dbReference type="EMBL" id="RCW67543.1"/>
    </source>
</evidence>
<feature type="transmembrane region" description="Helical" evidence="9">
    <location>
        <begin position="267"/>
        <end position="285"/>
    </location>
</feature>
<dbReference type="GO" id="GO:0016301">
    <property type="term" value="F:kinase activity"/>
    <property type="evidence" value="ECO:0007669"/>
    <property type="project" value="UniProtKB-KW"/>
</dbReference>
<dbReference type="SUPFAM" id="SSF55874">
    <property type="entry name" value="ATPase domain of HSP90 chaperone/DNA topoisomerase II/histidine kinase"/>
    <property type="match status" value="1"/>
</dbReference>
<proteinExistence type="predicted"/>
<protein>
    <submittedName>
        <fullName evidence="12">Signal transduction histidine kinase</fullName>
    </submittedName>
</protein>
<feature type="domain" description="Histidine kinase/HSP90-like ATPase" evidence="11">
    <location>
        <begin position="528"/>
        <end position="618"/>
    </location>
</feature>
<evidence type="ECO:0000256" key="4">
    <source>
        <dbReference type="ARBA" id="ARBA00022692"/>
    </source>
</evidence>
<dbReference type="InterPro" id="IPR003594">
    <property type="entry name" value="HATPase_dom"/>
</dbReference>